<protein>
    <submittedName>
        <fullName evidence="1">Uncharacterized protein</fullName>
    </submittedName>
</protein>
<gene>
    <name evidence="1" type="ORF">AVDCRST_MAG06-1456</name>
</gene>
<accession>A0A6J4NPH5</accession>
<dbReference type="EMBL" id="CADCUP010000103">
    <property type="protein sequence ID" value="CAA9388934.1"/>
    <property type="molecule type" value="Genomic_DNA"/>
</dbReference>
<reference evidence="1" key="1">
    <citation type="submission" date="2020-02" db="EMBL/GenBank/DDBJ databases">
        <authorList>
            <person name="Meier V. D."/>
        </authorList>
    </citation>
    <scope>NUCLEOTIDE SEQUENCE</scope>
    <source>
        <strain evidence="1">AVDCRST_MAG06</strain>
    </source>
</reference>
<evidence type="ECO:0000313" key="1">
    <source>
        <dbReference type="EMBL" id="CAA9388934.1"/>
    </source>
</evidence>
<dbReference type="AlphaFoldDB" id="A0A6J4NPH5"/>
<organism evidence="1">
    <name type="scientific">uncultured Nocardioides sp</name>
    <dbReference type="NCBI Taxonomy" id="198441"/>
    <lineage>
        <taxon>Bacteria</taxon>
        <taxon>Bacillati</taxon>
        <taxon>Actinomycetota</taxon>
        <taxon>Actinomycetes</taxon>
        <taxon>Propionibacteriales</taxon>
        <taxon>Nocardioidaceae</taxon>
        <taxon>Nocardioides</taxon>
        <taxon>environmental samples</taxon>
    </lineage>
</organism>
<sequence>MDVVRPTSAGDVLELVRTGLARTRADVGQLTGLSRTA</sequence>
<name>A0A6J4NPH5_9ACTN</name>
<proteinExistence type="predicted"/>
<feature type="non-terminal residue" evidence="1">
    <location>
        <position position="37"/>
    </location>
</feature>